<evidence type="ECO:0000256" key="2">
    <source>
        <dbReference type="ARBA" id="ARBA00022741"/>
    </source>
</evidence>
<evidence type="ECO:0000256" key="3">
    <source>
        <dbReference type="ARBA" id="ARBA00022840"/>
    </source>
</evidence>
<dbReference type="InterPro" id="IPR029351">
    <property type="entry name" value="GAD_dom"/>
</dbReference>
<gene>
    <name evidence="6 8" type="primary">gatE</name>
    <name evidence="8" type="ORF">BG20_I1910</name>
</gene>
<evidence type="ECO:0000313" key="8">
    <source>
        <dbReference type="EMBL" id="EPA05359.1"/>
    </source>
</evidence>
<dbReference type="PROSITE" id="PS01234">
    <property type="entry name" value="GATB"/>
    <property type="match status" value="1"/>
</dbReference>
<dbReference type="InterPro" id="IPR017959">
    <property type="entry name" value="Asn/Gln-tRNA_amidoTrfase_suB/E"/>
</dbReference>
<keyword evidence="3 6" id="KW-0067">ATP-binding</keyword>
<dbReference type="PANTHER" id="PTHR11659">
    <property type="entry name" value="GLUTAMYL-TRNA GLN AMIDOTRANSFERASE SUBUNIT B MITOCHONDRIAL AND PROKARYOTIC PET112-RELATED"/>
    <property type="match status" value="1"/>
</dbReference>
<dbReference type="SMART" id="SM00845">
    <property type="entry name" value="GatB_Yqey"/>
    <property type="match status" value="1"/>
</dbReference>
<dbReference type="InterPro" id="IPR017958">
    <property type="entry name" value="Gln-tRNA_amidoTrfase_suB_CS"/>
</dbReference>
<keyword evidence="8" id="KW-0808">Transferase</keyword>
<keyword evidence="2 6" id="KW-0547">Nucleotide-binding</keyword>
<evidence type="ECO:0000256" key="4">
    <source>
        <dbReference type="ARBA" id="ARBA00022917"/>
    </source>
</evidence>
<comment type="function">
    <text evidence="6">Allows the formation of correctly charged Gln-tRNA(Gln) through the transamidation of misacylated Glu-tRNA(Gln) in organisms which lack glutaminyl-tRNA synthetase. The reaction takes place in the presence of glutamine and ATP through an activated gamma-phospho-Glu-tRNA(Gln). The GatDE system is specific for glutamate and does not act on aspartate.</text>
</comment>
<dbReference type="PANTHER" id="PTHR11659:SF2">
    <property type="entry name" value="GLUTAMYL-TRNA(GLN) AMIDOTRANSFERASE SUBUNIT E"/>
    <property type="match status" value="1"/>
</dbReference>
<dbReference type="SUPFAM" id="SSF89095">
    <property type="entry name" value="GatB/YqeY motif"/>
    <property type="match status" value="1"/>
</dbReference>
<evidence type="ECO:0000313" key="9">
    <source>
        <dbReference type="Proteomes" id="UP000014065"/>
    </source>
</evidence>
<sequence length="635" mass="71737">MSEFFIENIGLKVGLEIHQQLSTNKKLFCNCRPFESDEYTIKFQRRLRAVKSELGEYDPAALFERSKFKTMMYYANQESSCLVEQDEEPPHQLDGNAKNLVLIISSALKSNIFSEIYPMRKTVIDGSNTTGFQRTMLVSQGGYIEVDGEKIGVQSICLEEDAARLLGDKGDIREYSLDRLGVPLIEIALEPVEGDSKKIKKIALSLGRLLRSTKKVTRGIGSIRQDVNVSIRDGGGVVEVKGVQQLDQLEKVVEFEAKRQHGLVKIAEKLQNSSFDKISRETDIFDITNDFKICQSKIIQKAIKDESIIKAIRIRNFAGMFGYSPHEGIRLGKEIGQLVKFYGIGGVFHSDELPNYGIEESDVVIVKKILETNENDAFLIIAAPLEKIDFAIESIINRISQAKNGVPAETRLATQTGETTFLRPRPGASRMYPETDIPPIIVTNKELLDSKNNIPKSWDESIRELQKKYNLNLQLAEQIFDSQYLEIFEKICEKTSTTPTFVASILCSSITSLERNGLNSQLLKNEEISKTFEFLEDKKITKESIEIIFENVMSGKSKTIEQAIKNTSIETLSKEEFEKIIESIVKNNKEIIQNQKERSVSPLMGIAMKELRGKVSGEMVNNTLLEKIKKFLENN</sequence>
<dbReference type="InterPro" id="IPR004414">
    <property type="entry name" value="GatE"/>
</dbReference>
<evidence type="ECO:0000256" key="1">
    <source>
        <dbReference type="ARBA" id="ARBA00022598"/>
    </source>
</evidence>
<dbReference type="Pfam" id="PF02637">
    <property type="entry name" value="GatB_Yqey"/>
    <property type="match status" value="1"/>
</dbReference>
<dbReference type="HAMAP" id="MF_00588">
    <property type="entry name" value="GatE"/>
    <property type="match status" value="1"/>
</dbReference>
<dbReference type="AlphaFoldDB" id="S2ESJ9"/>
<proteinExistence type="inferred from homology"/>
<organism evidence="8 9">
    <name type="scientific">Candidatus Nitrosarchaeum limnium BG20</name>
    <dbReference type="NCBI Taxonomy" id="859192"/>
    <lineage>
        <taxon>Archaea</taxon>
        <taxon>Nitrososphaerota</taxon>
        <taxon>Nitrososphaeria</taxon>
        <taxon>Nitrosopumilales</taxon>
        <taxon>Nitrosopumilaceae</taxon>
        <taxon>Nitrosarchaeum</taxon>
    </lineage>
</organism>
<dbReference type="EMBL" id="AHJG01000191">
    <property type="protein sequence ID" value="EPA05359.1"/>
    <property type="molecule type" value="Genomic_DNA"/>
</dbReference>
<dbReference type="InterPro" id="IPR006075">
    <property type="entry name" value="Asn/Gln-tRNA_Trfase_suB/E_cat"/>
</dbReference>
<accession>S2ESJ9</accession>
<protein>
    <recommendedName>
        <fullName evidence="6">Glutamyl-tRNA(Gln) amidotransferase subunit E</fullName>
        <shortName evidence="6">Glu-ADT subunit E</shortName>
        <ecNumber evidence="6">6.3.5.-</ecNumber>
    </recommendedName>
</protein>
<dbReference type="RefSeq" id="WP_010192509.1">
    <property type="nucleotide sequence ID" value="NZ_AHJG01000191.1"/>
</dbReference>
<dbReference type="Gene3D" id="3.30.1360.30">
    <property type="entry name" value="GAD-like domain"/>
    <property type="match status" value="1"/>
</dbReference>
<dbReference type="InterPro" id="IPR023168">
    <property type="entry name" value="GatB_Yqey_C_2"/>
</dbReference>
<dbReference type="GO" id="GO:0006412">
    <property type="term" value="P:translation"/>
    <property type="evidence" value="ECO:0007669"/>
    <property type="project" value="UniProtKB-UniRule"/>
</dbReference>
<dbReference type="Pfam" id="PF02938">
    <property type="entry name" value="GAD"/>
    <property type="match status" value="1"/>
</dbReference>
<dbReference type="NCBIfam" id="NF003107">
    <property type="entry name" value="PRK04028.1"/>
    <property type="match status" value="1"/>
</dbReference>
<evidence type="ECO:0000256" key="5">
    <source>
        <dbReference type="ARBA" id="ARBA00047913"/>
    </source>
</evidence>
<dbReference type="Gene3D" id="1.10.10.410">
    <property type="match status" value="1"/>
</dbReference>
<dbReference type="PATRIC" id="fig|859192.6.peg.1378"/>
<dbReference type="Pfam" id="PF02934">
    <property type="entry name" value="GatB_N"/>
    <property type="match status" value="1"/>
</dbReference>
<dbReference type="InterPro" id="IPR003789">
    <property type="entry name" value="Asn/Gln_tRNA_amidoTrase-B-like"/>
</dbReference>
<comment type="similarity">
    <text evidence="6">Belongs to the GatB/GatE family. GatE subfamily.</text>
</comment>
<keyword evidence="1 6" id="KW-0436">Ligase</keyword>
<dbReference type="GO" id="GO:0005524">
    <property type="term" value="F:ATP binding"/>
    <property type="evidence" value="ECO:0007669"/>
    <property type="project" value="UniProtKB-KW"/>
</dbReference>
<comment type="catalytic activity">
    <reaction evidence="5 6">
        <text>L-glutamyl-tRNA(Gln) + L-glutamine + ATP + H2O = L-glutaminyl-tRNA(Gln) + L-glutamate + ADP + phosphate + H(+)</text>
        <dbReference type="Rhea" id="RHEA:17521"/>
        <dbReference type="Rhea" id="RHEA-COMP:9681"/>
        <dbReference type="Rhea" id="RHEA-COMP:9684"/>
        <dbReference type="ChEBI" id="CHEBI:15377"/>
        <dbReference type="ChEBI" id="CHEBI:15378"/>
        <dbReference type="ChEBI" id="CHEBI:29985"/>
        <dbReference type="ChEBI" id="CHEBI:30616"/>
        <dbReference type="ChEBI" id="CHEBI:43474"/>
        <dbReference type="ChEBI" id="CHEBI:58359"/>
        <dbReference type="ChEBI" id="CHEBI:78520"/>
        <dbReference type="ChEBI" id="CHEBI:78521"/>
        <dbReference type="ChEBI" id="CHEBI:456216"/>
    </reaction>
</comment>
<dbReference type="SUPFAM" id="SSF55261">
    <property type="entry name" value="GAD domain-like"/>
    <property type="match status" value="1"/>
</dbReference>
<dbReference type="InterPro" id="IPR014746">
    <property type="entry name" value="Gln_synth/guanido_kin_cat_dom"/>
</dbReference>
<dbReference type="GO" id="GO:0070681">
    <property type="term" value="P:glutaminyl-tRNAGln biosynthesis via transamidation"/>
    <property type="evidence" value="ECO:0007669"/>
    <property type="project" value="TreeGrafter"/>
</dbReference>
<dbReference type="Proteomes" id="UP000014065">
    <property type="component" value="Unassembled WGS sequence"/>
</dbReference>
<dbReference type="EC" id="6.3.5.-" evidence="6"/>
<dbReference type="GO" id="GO:0016740">
    <property type="term" value="F:transferase activity"/>
    <property type="evidence" value="ECO:0007669"/>
    <property type="project" value="UniProtKB-KW"/>
</dbReference>
<dbReference type="InterPro" id="IPR042114">
    <property type="entry name" value="GatB_C_1"/>
</dbReference>
<dbReference type="SUPFAM" id="SSF55931">
    <property type="entry name" value="Glutamine synthetase/guanido kinase"/>
    <property type="match status" value="1"/>
</dbReference>
<evidence type="ECO:0000259" key="7">
    <source>
        <dbReference type="SMART" id="SM00845"/>
    </source>
</evidence>
<reference evidence="8 9" key="1">
    <citation type="journal article" date="2012" name="J. Bacteriol.">
        <title>Genome Sequence of "Candidatus Nitrosoarchaeum limnia" BG20, a Low-Salinity Ammonia-Oxidizing Archaeon from the San Francisco Bay Estuary.</title>
        <authorList>
            <person name="Mosier A.C."/>
            <person name="Allen E.E."/>
            <person name="Kim M."/>
            <person name="Ferriera S."/>
            <person name="Francis C.A."/>
        </authorList>
    </citation>
    <scope>NUCLEOTIDE SEQUENCE [LARGE SCALE GENOMIC DNA]</scope>
    <source>
        <strain evidence="8 9">BG20</strain>
    </source>
</reference>
<dbReference type="GO" id="GO:0005737">
    <property type="term" value="C:cytoplasm"/>
    <property type="evidence" value="ECO:0007669"/>
    <property type="project" value="InterPro"/>
</dbReference>
<dbReference type="GO" id="GO:0004812">
    <property type="term" value="F:aminoacyl-tRNA ligase activity"/>
    <property type="evidence" value="ECO:0007669"/>
    <property type="project" value="InterPro"/>
</dbReference>
<keyword evidence="9" id="KW-1185">Reference proteome</keyword>
<dbReference type="InterPro" id="IPR018027">
    <property type="entry name" value="Asn/Gln_amidotransferase"/>
</dbReference>
<dbReference type="InterPro" id="IPR004115">
    <property type="entry name" value="GAD-like_sf"/>
</dbReference>
<feature type="domain" description="Asn/Gln amidotransferase" evidence="7">
    <location>
        <begin position="486"/>
        <end position="628"/>
    </location>
</feature>
<comment type="caution">
    <text evidence="8">The sequence shown here is derived from an EMBL/GenBank/DDBJ whole genome shotgun (WGS) entry which is preliminary data.</text>
</comment>
<comment type="subunit">
    <text evidence="6">Heterodimer of GatD and GatE.</text>
</comment>
<name>S2ESJ9_9ARCH</name>
<evidence type="ECO:0000256" key="6">
    <source>
        <dbReference type="HAMAP-Rule" id="MF_00588"/>
    </source>
</evidence>
<keyword evidence="4 6" id="KW-0648">Protein biosynthesis</keyword>
<dbReference type="NCBIfam" id="TIGR00134">
    <property type="entry name" value="gatE_arch"/>
    <property type="match status" value="1"/>
</dbReference>
<dbReference type="GO" id="GO:0050567">
    <property type="term" value="F:glutaminyl-tRNA synthase (glutamine-hydrolyzing) activity"/>
    <property type="evidence" value="ECO:0007669"/>
    <property type="project" value="UniProtKB-UniRule"/>
</dbReference>
<dbReference type="Gene3D" id="1.10.150.380">
    <property type="entry name" value="GatB domain, N-terminal subdomain"/>
    <property type="match status" value="1"/>
</dbReference>
<dbReference type="OrthoDB" id="7316at2157"/>